<dbReference type="EMBL" id="JABSTQ010007145">
    <property type="protein sequence ID" value="KAG0436177.1"/>
    <property type="molecule type" value="Genomic_DNA"/>
</dbReference>
<sequence>MKLFLISAALVVLGLAAVSDAIGCSDPSPFQGQWVIGVDKKECVALVKERCGNLRDYTTGRWVRGKHRLLKAYSKPTSSGQRLYHRPLEVSLAPEGLLRMEPSATFSEFQRCGNESRNESRRVRTAGHLSKPAQNVSQRVYDQWNAKPVERRKIRYGNTGKPNYNGDNFYTIEV</sequence>
<protein>
    <submittedName>
        <fullName evidence="1">Uncharacterized protein</fullName>
    </submittedName>
</protein>
<dbReference type="Proteomes" id="UP000805193">
    <property type="component" value="Unassembled WGS sequence"/>
</dbReference>
<reference evidence="1 2" key="1">
    <citation type="journal article" date="2020" name="Cell">
        <title>Large-Scale Comparative Analyses of Tick Genomes Elucidate Their Genetic Diversity and Vector Capacities.</title>
        <authorList>
            <consortium name="Tick Genome and Microbiome Consortium (TIGMIC)"/>
            <person name="Jia N."/>
            <person name="Wang J."/>
            <person name="Shi W."/>
            <person name="Du L."/>
            <person name="Sun Y."/>
            <person name="Zhan W."/>
            <person name="Jiang J.F."/>
            <person name="Wang Q."/>
            <person name="Zhang B."/>
            <person name="Ji P."/>
            <person name="Bell-Sakyi L."/>
            <person name="Cui X.M."/>
            <person name="Yuan T.T."/>
            <person name="Jiang B.G."/>
            <person name="Yang W.F."/>
            <person name="Lam T.T."/>
            <person name="Chang Q.C."/>
            <person name="Ding S.J."/>
            <person name="Wang X.J."/>
            <person name="Zhu J.G."/>
            <person name="Ruan X.D."/>
            <person name="Zhao L."/>
            <person name="Wei J.T."/>
            <person name="Ye R.Z."/>
            <person name="Que T.C."/>
            <person name="Du C.H."/>
            <person name="Zhou Y.H."/>
            <person name="Cheng J.X."/>
            <person name="Dai P.F."/>
            <person name="Guo W.B."/>
            <person name="Han X.H."/>
            <person name="Huang E.J."/>
            <person name="Li L.F."/>
            <person name="Wei W."/>
            <person name="Gao Y.C."/>
            <person name="Liu J.Z."/>
            <person name="Shao H.Z."/>
            <person name="Wang X."/>
            <person name="Wang C.C."/>
            <person name="Yang T.C."/>
            <person name="Huo Q.B."/>
            <person name="Li W."/>
            <person name="Chen H.Y."/>
            <person name="Chen S.E."/>
            <person name="Zhou L.G."/>
            <person name="Ni X.B."/>
            <person name="Tian J.H."/>
            <person name="Sheng Y."/>
            <person name="Liu T."/>
            <person name="Pan Y.S."/>
            <person name="Xia L.Y."/>
            <person name="Li J."/>
            <person name="Zhao F."/>
            <person name="Cao W.C."/>
        </authorList>
    </citation>
    <scope>NUCLEOTIDE SEQUENCE [LARGE SCALE GENOMIC DNA]</scope>
    <source>
        <strain evidence="1">Iper-2018</strain>
    </source>
</reference>
<gene>
    <name evidence="1" type="ORF">HPB47_018097</name>
</gene>
<comment type="caution">
    <text evidence="1">The sequence shown here is derived from an EMBL/GenBank/DDBJ whole genome shotgun (WGS) entry which is preliminary data.</text>
</comment>
<name>A0AC60QP70_IXOPE</name>
<proteinExistence type="predicted"/>
<evidence type="ECO:0000313" key="1">
    <source>
        <dbReference type="EMBL" id="KAG0436177.1"/>
    </source>
</evidence>
<keyword evidence="2" id="KW-1185">Reference proteome</keyword>
<accession>A0AC60QP70</accession>
<organism evidence="1 2">
    <name type="scientific">Ixodes persulcatus</name>
    <name type="common">Taiga tick</name>
    <dbReference type="NCBI Taxonomy" id="34615"/>
    <lineage>
        <taxon>Eukaryota</taxon>
        <taxon>Metazoa</taxon>
        <taxon>Ecdysozoa</taxon>
        <taxon>Arthropoda</taxon>
        <taxon>Chelicerata</taxon>
        <taxon>Arachnida</taxon>
        <taxon>Acari</taxon>
        <taxon>Parasitiformes</taxon>
        <taxon>Ixodida</taxon>
        <taxon>Ixodoidea</taxon>
        <taxon>Ixodidae</taxon>
        <taxon>Ixodinae</taxon>
        <taxon>Ixodes</taxon>
    </lineage>
</organism>
<evidence type="ECO:0000313" key="2">
    <source>
        <dbReference type="Proteomes" id="UP000805193"/>
    </source>
</evidence>